<dbReference type="PROSITE" id="PS51293">
    <property type="entry name" value="SANT"/>
    <property type="match status" value="1"/>
</dbReference>
<sequence length="179" mass="20421">MTISSHVKSQYFVNDAEIIRLEQTQPPEQETKRHGRPWTTEEHNRFLEGLEQFPSGPWKLIAAHVGTRTTRQTMTHAQRYREKIARRKRNLVEAEQHKSGPVAQKVSSYMSSTDVESSDSDESDGENLLQAVTAGADFMLSLGFEEPGNDRDDQFLISLVQSYEPLPFSPEDAHWMIST</sequence>
<dbReference type="EMBL" id="GL376628">
    <property type="status" value="NOT_ANNOTATED_CDS"/>
    <property type="molecule type" value="Genomic_DNA"/>
</dbReference>
<reference evidence="10" key="1">
    <citation type="journal article" date="2010" name="Genome Biol.">
        <title>Genome sequence of the necrotrophic plant pathogen Pythium ultimum reveals original pathogenicity mechanisms and effector repertoire.</title>
        <authorList>
            <person name="Levesque C.A."/>
            <person name="Brouwer H."/>
            <person name="Cano L."/>
            <person name="Hamilton J.P."/>
            <person name="Holt C."/>
            <person name="Huitema E."/>
            <person name="Raffaele S."/>
            <person name="Robideau G.P."/>
            <person name="Thines M."/>
            <person name="Win J."/>
            <person name="Zerillo M.M."/>
            <person name="Beakes G.W."/>
            <person name="Boore J.L."/>
            <person name="Busam D."/>
            <person name="Dumas B."/>
            <person name="Ferriera S."/>
            <person name="Fuerstenberg S.I."/>
            <person name="Gachon C.M."/>
            <person name="Gaulin E."/>
            <person name="Govers F."/>
            <person name="Grenville-Briggs L."/>
            <person name="Horner N."/>
            <person name="Hostetler J."/>
            <person name="Jiang R.H."/>
            <person name="Johnson J."/>
            <person name="Krajaejun T."/>
            <person name="Lin H."/>
            <person name="Meijer H.J."/>
            <person name="Moore B."/>
            <person name="Morris P."/>
            <person name="Phuntmart V."/>
            <person name="Puiu D."/>
            <person name="Shetty J."/>
            <person name="Stajich J.E."/>
            <person name="Tripathy S."/>
            <person name="Wawra S."/>
            <person name="van West P."/>
            <person name="Whitty B.R."/>
            <person name="Coutinho P.M."/>
            <person name="Henrissat B."/>
            <person name="Martin F."/>
            <person name="Thomas P.D."/>
            <person name="Tyler B.M."/>
            <person name="De Vries R.P."/>
            <person name="Kamoun S."/>
            <person name="Yandell M."/>
            <person name="Tisserat N."/>
            <person name="Buell C.R."/>
        </authorList>
    </citation>
    <scope>NUCLEOTIDE SEQUENCE</scope>
    <source>
        <strain evidence="10">DAOM:BR144</strain>
    </source>
</reference>
<dbReference type="AlphaFoldDB" id="K3WCZ4"/>
<dbReference type="InterPro" id="IPR009057">
    <property type="entry name" value="Homeodomain-like_sf"/>
</dbReference>
<dbReference type="Pfam" id="PF00249">
    <property type="entry name" value="Myb_DNA-binding"/>
    <property type="match status" value="1"/>
</dbReference>
<dbReference type="Proteomes" id="UP000019132">
    <property type="component" value="Unassembled WGS sequence"/>
</dbReference>
<dbReference type="SUPFAM" id="SSF46689">
    <property type="entry name" value="Homeodomain-like"/>
    <property type="match status" value="1"/>
</dbReference>
<accession>K3WCZ4</accession>
<feature type="region of interest" description="Disordered" evidence="5">
    <location>
        <begin position="92"/>
        <end position="125"/>
    </location>
</feature>
<evidence type="ECO:0000313" key="10">
    <source>
        <dbReference type="Proteomes" id="UP000019132"/>
    </source>
</evidence>
<organism evidence="9 10">
    <name type="scientific">Globisporangium ultimum (strain ATCC 200006 / CBS 805.95 / DAOM BR144)</name>
    <name type="common">Pythium ultimum</name>
    <dbReference type="NCBI Taxonomy" id="431595"/>
    <lineage>
        <taxon>Eukaryota</taxon>
        <taxon>Sar</taxon>
        <taxon>Stramenopiles</taxon>
        <taxon>Oomycota</taxon>
        <taxon>Peronosporomycetes</taxon>
        <taxon>Pythiales</taxon>
        <taxon>Pythiaceae</taxon>
        <taxon>Globisporangium</taxon>
    </lineage>
</organism>
<keyword evidence="10" id="KW-1185">Reference proteome</keyword>
<dbReference type="eggNOG" id="KOG0724">
    <property type="taxonomic scope" value="Eukaryota"/>
</dbReference>
<dbReference type="SMART" id="SM00717">
    <property type="entry name" value="SANT"/>
    <property type="match status" value="1"/>
</dbReference>
<evidence type="ECO:0000259" key="8">
    <source>
        <dbReference type="PROSITE" id="PS51294"/>
    </source>
</evidence>
<dbReference type="PROSITE" id="PS51294">
    <property type="entry name" value="HTH_MYB"/>
    <property type="match status" value="1"/>
</dbReference>
<dbReference type="InterPro" id="IPR017884">
    <property type="entry name" value="SANT_dom"/>
</dbReference>
<dbReference type="PROSITE" id="PS50090">
    <property type="entry name" value="MYB_LIKE"/>
    <property type="match status" value="1"/>
</dbReference>
<feature type="domain" description="HTH myb-type" evidence="8">
    <location>
        <begin position="32"/>
        <end position="85"/>
    </location>
</feature>
<proteinExistence type="predicted"/>
<dbReference type="InterPro" id="IPR001005">
    <property type="entry name" value="SANT/Myb"/>
</dbReference>
<feature type="domain" description="SANT" evidence="7">
    <location>
        <begin position="33"/>
        <end position="85"/>
    </location>
</feature>
<feature type="domain" description="Myb-like" evidence="6">
    <location>
        <begin position="30"/>
        <end position="81"/>
    </location>
</feature>
<reference evidence="9" key="3">
    <citation type="submission" date="2015-02" db="UniProtKB">
        <authorList>
            <consortium name="EnsemblProtists"/>
        </authorList>
    </citation>
    <scope>IDENTIFICATION</scope>
    <source>
        <strain evidence="9">DAOM BR144</strain>
    </source>
</reference>
<keyword evidence="4" id="KW-0539">Nucleus</keyword>
<dbReference type="InterPro" id="IPR006447">
    <property type="entry name" value="Myb_dom_plants"/>
</dbReference>
<dbReference type="Gene3D" id="1.10.10.60">
    <property type="entry name" value="Homeodomain-like"/>
    <property type="match status" value="1"/>
</dbReference>
<reference evidence="10" key="2">
    <citation type="submission" date="2010-04" db="EMBL/GenBank/DDBJ databases">
        <authorList>
            <person name="Buell R."/>
            <person name="Hamilton J."/>
            <person name="Hostetler J."/>
        </authorList>
    </citation>
    <scope>NUCLEOTIDE SEQUENCE [LARGE SCALE GENOMIC DNA]</scope>
    <source>
        <strain evidence="10">DAOM:BR144</strain>
    </source>
</reference>
<evidence type="ECO:0000256" key="1">
    <source>
        <dbReference type="ARBA" id="ARBA00023015"/>
    </source>
</evidence>
<keyword evidence="1" id="KW-0805">Transcription regulation</keyword>
<evidence type="ECO:0000259" key="6">
    <source>
        <dbReference type="PROSITE" id="PS50090"/>
    </source>
</evidence>
<evidence type="ECO:0000256" key="3">
    <source>
        <dbReference type="ARBA" id="ARBA00023163"/>
    </source>
</evidence>
<dbReference type="CDD" id="cd00167">
    <property type="entry name" value="SANT"/>
    <property type="match status" value="1"/>
</dbReference>
<dbReference type="InParanoid" id="K3WCZ4"/>
<name>K3WCZ4_GLOUD</name>
<evidence type="ECO:0000256" key="5">
    <source>
        <dbReference type="SAM" id="MobiDB-lite"/>
    </source>
</evidence>
<dbReference type="STRING" id="431595.K3WCZ4"/>
<keyword evidence="2" id="KW-0238">DNA-binding</keyword>
<feature type="compositionally biased region" description="Acidic residues" evidence="5">
    <location>
        <begin position="116"/>
        <end position="125"/>
    </location>
</feature>
<dbReference type="GO" id="GO:0003677">
    <property type="term" value="F:DNA binding"/>
    <property type="evidence" value="ECO:0007669"/>
    <property type="project" value="UniProtKB-KW"/>
</dbReference>
<dbReference type="InterPro" id="IPR017930">
    <property type="entry name" value="Myb_dom"/>
</dbReference>
<dbReference type="VEuPathDB" id="FungiDB:PYU1_G002832"/>
<dbReference type="PANTHER" id="PTHR12802:SF155">
    <property type="entry name" value="DEUBIQUITINASE MYSM1"/>
    <property type="match status" value="1"/>
</dbReference>
<dbReference type="EnsemblProtists" id="PYU1_T002835">
    <property type="protein sequence ID" value="PYU1_T002835"/>
    <property type="gene ID" value="PYU1_G002832"/>
</dbReference>
<keyword evidence="3" id="KW-0804">Transcription</keyword>
<evidence type="ECO:0000256" key="2">
    <source>
        <dbReference type="ARBA" id="ARBA00023125"/>
    </source>
</evidence>
<evidence type="ECO:0000313" key="9">
    <source>
        <dbReference type="EnsemblProtists" id="PYU1_T002835"/>
    </source>
</evidence>
<protein>
    <submittedName>
        <fullName evidence="9">Uncharacterized protein</fullName>
    </submittedName>
</protein>
<evidence type="ECO:0000256" key="4">
    <source>
        <dbReference type="ARBA" id="ARBA00023242"/>
    </source>
</evidence>
<dbReference type="PANTHER" id="PTHR12802">
    <property type="entry name" value="SWI/SNF COMPLEX-RELATED"/>
    <property type="match status" value="1"/>
</dbReference>
<dbReference type="NCBIfam" id="TIGR01557">
    <property type="entry name" value="myb_SHAQKYF"/>
    <property type="match status" value="1"/>
</dbReference>
<evidence type="ECO:0000259" key="7">
    <source>
        <dbReference type="PROSITE" id="PS51293"/>
    </source>
</evidence>
<dbReference type="HOGENOM" id="CLU_080595_3_0_1"/>